<gene>
    <name evidence="16" type="ORF">PGRI_039600</name>
</gene>
<dbReference type="Proteomes" id="UP000070168">
    <property type="component" value="Unassembled WGS sequence"/>
</dbReference>
<dbReference type="Pfam" id="PF04082">
    <property type="entry name" value="Fungal_trans"/>
    <property type="match status" value="1"/>
</dbReference>
<keyword evidence="5" id="KW-0812">Transmembrane</keyword>
<feature type="compositionally biased region" description="Basic and acidic residues" evidence="14">
    <location>
        <begin position="44"/>
        <end position="53"/>
    </location>
</feature>
<dbReference type="GO" id="GO:0005506">
    <property type="term" value="F:iron ion binding"/>
    <property type="evidence" value="ECO:0007669"/>
    <property type="project" value="InterPro"/>
</dbReference>
<evidence type="ECO:0000256" key="6">
    <source>
        <dbReference type="ARBA" id="ARBA00022723"/>
    </source>
</evidence>
<dbReference type="InterPro" id="IPR002403">
    <property type="entry name" value="Cyt_P450_E_grp-IV"/>
</dbReference>
<feature type="domain" description="Xylanolytic transcriptional activator regulatory" evidence="15">
    <location>
        <begin position="271"/>
        <end position="348"/>
    </location>
</feature>
<comment type="caution">
    <text evidence="16">The sequence shown here is derived from an EMBL/GenBank/DDBJ whole genome shotgun (WGS) entry which is preliminary data.</text>
</comment>
<keyword evidence="6 13" id="KW-0479">Metal-binding</keyword>
<dbReference type="PRINTS" id="PR00465">
    <property type="entry name" value="EP450IV"/>
</dbReference>
<dbReference type="EMBL" id="LHQR01000068">
    <property type="protein sequence ID" value="KXG46709.1"/>
    <property type="molecule type" value="Genomic_DNA"/>
</dbReference>
<comment type="similarity">
    <text evidence="3">Belongs to the cytochrome P450 family.</text>
</comment>
<dbReference type="GeneID" id="63706973"/>
<evidence type="ECO:0000256" key="13">
    <source>
        <dbReference type="PIRSR" id="PIRSR602403-1"/>
    </source>
</evidence>
<dbReference type="InterPro" id="IPR007219">
    <property type="entry name" value="XnlR_reg_dom"/>
</dbReference>
<dbReference type="InterPro" id="IPR017972">
    <property type="entry name" value="Cyt_P450_CS"/>
</dbReference>
<evidence type="ECO:0000313" key="16">
    <source>
        <dbReference type="EMBL" id="KXG46709.1"/>
    </source>
</evidence>
<dbReference type="SMART" id="SM00906">
    <property type="entry name" value="Fungal_trans"/>
    <property type="match status" value="1"/>
</dbReference>
<sequence>MAGPNQLPVSVAADGVHGRKRNMAIAGIDSSPGSMEDMDDNDAREEKRRQPVKRACNECRQQKRVGKRSRNAEMEREIMELRKQIASGQPAPAMNQQRALTAGQLTPKQESNQVSPAVYQTPSAMSADQYMGSQEAVASLLDLRSGFDGTNFMRNGGQIKRIEDVMVVPEKVTELFNIFFTYYHPFLPFLDRSLSPEDYHSSSLLLFWIIISVGARRYQGDSNLLNSLAGPVTRLVWSTLADIPQSYHVVKALALLCSWPFPTSSTSTDPTFMLCGMMVQVAMQLGLHRPSHTQDFSKFRVELIEDELRDKVRTWAICNIVAQRVSTGYGQPSSTLYDWTLSSNDSHDPNFKLPEDIRPRLEIEKFCDRVTRALYTNRRDPVGLTSDHERSTMISFLSRDFDELEEQLKPHNDCITDLFLRAANLHLHLSAFFDEPTTKNYRERLLSLYVATTSFLEVVLNLETDVGPVLSYTPYYVYQMMVAAGCTLLKLCKSFFASHIDMEYTKHLFNRTIWAIRGVSASSNDLPERLAEVLAQMWRLGGATQRSNNSTDVDDSLRLKVRCRMSMSLLFDSVWRWREDARTKGRNIEAYLKNPTNPDSAADSSGTSSVGPVHTSTITPGISGNDPSLAPAPLLSQASLGIQPPTTQPTGLPSVFIEPNYEVFDPLNWLLDGLSHVPFPTRKGCFSILYQQYKFVVNGPGIIKKGYEQFRNGLFEIPRTFRFGQVILCQPELIEELRNKRSTIVSPEPWIDQLLQISHVMPGYFPKGMGWPKIAKTTPGLIRATVYKHLHRYMPAMNQAIISQLQTLEFKDGECNFGCFDLAYSIVARSGSFAIVGPRLSQNEEYLKAVKDHILGMIVTTRVQFLVPDYLKPYIGGLIGRLATIGTSWDMHASRKILLKHFDARAAEYHAEIFNGSGPSETNIDESDDPVEIFQWLYESSVLRERWTYAEVIGEMLLLQFAFIYTTSYGLYGALVELARRPEYVAPLREEIDLIFSEMGPTVPACDNMVLMDSFLKECQRLHPPSALSAHRVCVTDLKLSNGITLKQGSHVAVPSGIIQRSSEHYANPDAFDGFRFVKRAAAGAKDSRLVDLSPDYLVFGMGAHACPGRWMASALMKLAFAHILNQYDILLPNSASLPFTGSLSFEEFYVPNFGLKIALRKR</sequence>
<dbReference type="CDD" id="cd11041">
    <property type="entry name" value="CYP503A1-like"/>
    <property type="match status" value="1"/>
</dbReference>
<evidence type="ECO:0000256" key="11">
    <source>
        <dbReference type="ARBA" id="ARBA00023136"/>
    </source>
</evidence>
<evidence type="ECO:0000256" key="10">
    <source>
        <dbReference type="ARBA" id="ARBA00023033"/>
    </source>
</evidence>
<dbReference type="PROSITE" id="PS00086">
    <property type="entry name" value="CYTOCHROME_P450"/>
    <property type="match status" value="1"/>
</dbReference>
<evidence type="ECO:0000256" key="8">
    <source>
        <dbReference type="ARBA" id="ARBA00023002"/>
    </source>
</evidence>
<dbReference type="GO" id="GO:0043386">
    <property type="term" value="P:mycotoxin biosynthetic process"/>
    <property type="evidence" value="ECO:0007669"/>
    <property type="project" value="UniProtKB-ARBA"/>
</dbReference>
<evidence type="ECO:0000256" key="1">
    <source>
        <dbReference type="ARBA" id="ARBA00001971"/>
    </source>
</evidence>
<accession>A0A135LCL9</accession>
<comment type="cofactor">
    <cofactor evidence="1 13">
        <name>heme</name>
        <dbReference type="ChEBI" id="CHEBI:30413"/>
    </cofactor>
</comment>
<keyword evidence="9 13" id="KW-0408">Iron</keyword>
<feature type="region of interest" description="Disordered" evidence="14">
    <location>
        <begin position="1"/>
        <end position="53"/>
    </location>
</feature>
<dbReference type="GO" id="GO:0020037">
    <property type="term" value="F:heme binding"/>
    <property type="evidence" value="ECO:0007669"/>
    <property type="project" value="InterPro"/>
</dbReference>
<dbReference type="STRING" id="5078.A0A135LCL9"/>
<keyword evidence="8" id="KW-0560">Oxidoreductase</keyword>
<dbReference type="PANTHER" id="PTHR46206">
    <property type="entry name" value="CYTOCHROME P450"/>
    <property type="match status" value="1"/>
</dbReference>
<dbReference type="AlphaFoldDB" id="A0A135LCL9"/>
<dbReference type="SUPFAM" id="SSF48264">
    <property type="entry name" value="Cytochrome P450"/>
    <property type="match status" value="1"/>
</dbReference>
<dbReference type="Pfam" id="PF00067">
    <property type="entry name" value="p450"/>
    <property type="match status" value="1"/>
</dbReference>
<keyword evidence="17" id="KW-1185">Reference proteome</keyword>
<name>A0A135LCL9_PENPA</name>
<keyword evidence="4 13" id="KW-0349">Heme</keyword>
<dbReference type="InterPro" id="IPR001128">
    <property type="entry name" value="Cyt_P450"/>
</dbReference>
<evidence type="ECO:0000256" key="2">
    <source>
        <dbReference type="ARBA" id="ARBA00004370"/>
    </source>
</evidence>
<dbReference type="Gene3D" id="1.10.630.10">
    <property type="entry name" value="Cytochrome P450"/>
    <property type="match status" value="1"/>
</dbReference>
<dbReference type="GO" id="GO:0016020">
    <property type="term" value="C:membrane"/>
    <property type="evidence" value="ECO:0007669"/>
    <property type="project" value="UniProtKB-SubCell"/>
</dbReference>
<evidence type="ECO:0000256" key="12">
    <source>
        <dbReference type="ARBA" id="ARBA00023242"/>
    </source>
</evidence>
<evidence type="ECO:0000256" key="4">
    <source>
        <dbReference type="ARBA" id="ARBA00022617"/>
    </source>
</evidence>
<evidence type="ECO:0000259" key="15">
    <source>
        <dbReference type="SMART" id="SM00906"/>
    </source>
</evidence>
<feature type="binding site" description="axial binding residue" evidence="13">
    <location>
        <position position="1107"/>
    </location>
    <ligand>
        <name>heme</name>
        <dbReference type="ChEBI" id="CHEBI:30413"/>
    </ligand>
    <ligandPart>
        <name>Fe</name>
        <dbReference type="ChEBI" id="CHEBI:18248"/>
    </ligandPart>
</feature>
<dbReference type="GO" id="GO:0006351">
    <property type="term" value="P:DNA-templated transcription"/>
    <property type="evidence" value="ECO:0007669"/>
    <property type="project" value="InterPro"/>
</dbReference>
<dbReference type="InterPro" id="IPR036396">
    <property type="entry name" value="Cyt_P450_sf"/>
</dbReference>
<feature type="region of interest" description="Disordered" evidence="14">
    <location>
        <begin position="589"/>
        <end position="623"/>
    </location>
</feature>
<keyword evidence="7" id="KW-1133">Transmembrane helix</keyword>
<evidence type="ECO:0000256" key="7">
    <source>
        <dbReference type="ARBA" id="ARBA00022989"/>
    </source>
</evidence>
<comment type="subcellular location">
    <subcellularLocation>
        <location evidence="2">Membrane</location>
    </subcellularLocation>
</comment>
<dbReference type="GO" id="GO:0008270">
    <property type="term" value="F:zinc ion binding"/>
    <property type="evidence" value="ECO:0007669"/>
    <property type="project" value="InterPro"/>
</dbReference>
<dbReference type="PANTHER" id="PTHR46206:SF5">
    <property type="entry name" value="P450, PUTATIVE (EUROFUNG)-RELATED"/>
    <property type="match status" value="1"/>
</dbReference>
<proteinExistence type="inferred from homology"/>
<keyword evidence="12" id="KW-0539">Nucleus</keyword>
<evidence type="ECO:0000256" key="14">
    <source>
        <dbReference type="SAM" id="MobiDB-lite"/>
    </source>
</evidence>
<dbReference type="CDD" id="cd12148">
    <property type="entry name" value="fungal_TF_MHR"/>
    <property type="match status" value="1"/>
</dbReference>
<feature type="compositionally biased region" description="Polar residues" evidence="14">
    <location>
        <begin position="594"/>
        <end position="623"/>
    </location>
</feature>
<reference evidence="16 17" key="1">
    <citation type="journal article" date="2016" name="BMC Genomics">
        <title>Genome sequencing and secondary metabolism of the postharvest pathogen Penicillium griseofulvum.</title>
        <authorList>
            <person name="Banani H."/>
            <person name="Marcet-Houben M."/>
            <person name="Ballester A.R."/>
            <person name="Abbruscato P."/>
            <person name="Gonzalez-Candelas L."/>
            <person name="Gabaldon T."/>
            <person name="Spadaro D."/>
        </authorList>
    </citation>
    <scope>NUCLEOTIDE SEQUENCE [LARGE SCALE GENOMIC DNA]</scope>
    <source>
        <strain evidence="16 17">PG3</strain>
    </source>
</reference>
<evidence type="ECO:0000256" key="5">
    <source>
        <dbReference type="ARBA" id="ARBA00022692"/>
    </source>
</evidence>
<keyword evidence="10" id="KW-0503">Monooxygenase</keyword>
<dbReference type="GO" id="GO:0004497">
    <property type="term" value="F:monooxygenase activity"/>
    <property type="evidence" value="ECO:0007669"/>
    <property type="project" value="UniProtKB-KW"/>
</dbReference>
<dbReference type="GO" id="GO:0003677">
    <property type="term" value="F:DNA binding"/>
    <property type="evidence" value="ECO:0007669"/>
    <property type="project" value="InterPro"/>
</dbReference>
<evidence type="ECO:0000256" key="9">
    <source>
        <dbReference type="ARBA" id="ARBA00023004"/>
    </source>
</evidence>
<dbReference type="OrthoDB" id="2341546at2759"/>
<dbReference type="RefSeq" id="XP_040645245.1">
    <property type="nucleotide sequence ID" value="XM_040791673.1"/>
</dbReference>
<protein>
    <submittedName>
        <fullName evidence="16">Cytochrome P450</fullName>
    </submittedName>
</protein>
<evidence type="ECO:0000256" key="3">
    <source>
        <dbReference type="ARBA" id="ARBA00010617"/>
    </source>
</evidence>
<evidence type="ECO:0000313" key="17">
    <source>
        <dbReference type="Proteomes" id="UP000070168"/>
    </source>
</evidence>
<dbReference type="GO" id="GO:0016705">
    <property type="term" value="F:oxidoreductase activity, acting on paired donors, with incorporation or reduction of molecular oxygen"/>
    <property type="evidence" value="ECO:0007669"/>
    <property type="project" value="InterPro"/>
</dbReference>
<organism evidence="16 17">
    <name type="scientific">Penicillium patulum</name>
    <name type="common">Penicillium griseofulvum</name>
    <dbReference type="NCBI Taxonomy" id="5078"/>
    <lineage>
        <taxon>Eukaryota</taxon>
        <taxon>Fungi</taxon>
        <taxon>Dikarya</taxon>
        <taxon>Ascomycota</taxon>
        <taxon>Pezizomycotina</taxon>
        <taxon>Eurotiomycetes</taxon>
        <taxon>Eurotiomycetidae</taxon>
        <taxon>Eurotiales</taxon>
        <taxon>Aspergillaceae</taxon>
        <taxon>Penicillium</taxon>
    </lineage>
</organism>
<keyword evidence="11" id="KW-0472">Membrane</keyword>